<proteinExistence type="predicted"/>
<gene>
    <name evidence="4" type="ORF">SEMRO_864_G212630.1</name>
</gene>
<feature type="signal peptide" evidence="3">
    <location>
        <begin position="1"/>
        <end position="18"/>
    </location>
</feature>
<organism evidence="4 5">
    <name type="scientific">Seminavis robusta</name>
    <dbReference type="NCBI Taxonomy" id="568900"/>
    <lineage>
        <taxon>Eukaryota</taxon>
        <taxon>Sar</taxon>
        <taxon>Stramenopiles</taxon>
        <taxon>Ochrophyta</taxon>
        <taxon>Bacillariophyta</taxon>
        <taxon>Bacillariophyceae</taxon>
        <taxon>Bacillariophycidae</taxon>
        <taxon>Naviculales</taxon>
        <taxon>Naviculaceae</taxon>
        <taxon>Seminavis</taxon>
    </lineage>
</organism>
<dbReference type="PROSITE" id="PS51470">
    <property type="entry name" value="FG_GAP"/>
    <property type="match status" value="1"/>
</dbReference>
<feature type="compositionally biased region" description="Polar residues" evidence="2">
    <location>
        <begin position="493"/>
        <end position="508"/>
    </location>
</feature>
<evidence type="ECO:0000256" key="1">
    <source>
        <dbReference type="PROSITE-ProRule" id="PRU00803"/>
    </source>
</evidence>
<dbReference type="InterPro" id="IPR013519">
    <property type="entry name" value="Int_alpha_beta-p"/>
</dbReference>
<sequence length="720" mass="76550">MISTTLVLLFATAMVVTGSVVPVDENHRTLLQLGQNLFGNNPSSSHSQLDLSAFGSAVDVSDDGSRMAVGAPEENGGAVLLYERDLSLAIDSNWRLVWKLLAGVPGEDLGKHFSLSNDGHTVAVRINNKDLSTGLVEVWSDKSTGNMTMLGAPILVCGESLGGAVKLGETLASSIFGARTWLVVSCEHANNDQGKVRLLYFDESNKIWTTFTEMKGEAPRALFGQSIDLYTALPNFILLAVSSPYYDDHRGKVQIFYINKESYASQLRNTVEGESAGDLFGLIMRMNDRGAPTLGIGAPQCSSTPGASGCMYVYQWGRPNATEPLGWSSIHMGAMSGVSALAISSGPSVRIATASMHPFCNETGLIRLYEIGSSDTPTIVGSLRIPNYATVPSMNHVESSYDWLKRGFAVGLNMDGSVIAAGSAYGDYRHGRNASAIGIVRTLIEPAVVEIFSSSPPPSFSPTSCEILFPTASPSQLYLTASPMAPQPPQGPESKTTAPSYPLNSPTSAHPIGYDLSPHQPTHMHPSLGSPNLGPNHPLNSPNSAPTLFDPTDSHLSPSPSSNEQQMNPSLGNPPTKVYSFSPTHPLDSSTSAPSQFDPMDSDYSPSETPQGEPMHPGNVPTGIDTHVRKPTRVTPVHQNVTIREPNRAAPLNPPDEETAIDDTDSPAHGADRNPPVLWLISLSVLLAGGIGYCGRRACCKSSRSDDPADADSGTGIDEV</sequence>
<comment type="caution">
    <text evidence="4">The sequence shown here is derived from an EMBL/GenBank/DDBJ whole genome shotgun (WGS) entry which is preliminary data.</text>
</comment>
<dbReference type="SMART" id="SM00191">
    <property type="entry name" value="Int_alpha"/>
    <property type="match status" value="3"/>
</dbReference>
<reference evidence="4" key="1">
    <citation type="submission" date="2020-06" db="EMBL/GenBank/DDBJ databases">
        <authorList>
            <consortium name="Plant Systems Biology data submission"/>
        </authorList>
    </citation>
    <scope>NUCLEOTIDE SEQUENCE</scope>
    <source>
        <strain evidence="4">D6</strain>
    </source>
</reference>
<evidence type="ECO:0000313" key="4">
    <source>
        <dbReference type="EMBL" id="CAB9517540.1"/>
    </source>
</evidence>
<feature type="compositionally biased region" description="Acidic residues" evidence="2">
    <location>
        <begin position="655"/>
        <end position="665"/>
    </location>
</feature>
<dbReference type="InterPro" id="IPR028994">
    <property type="entry name" value="Integrin_alpha_N"/>
</dbReference>
<evidence type="ECO:0000256" key="2">
    <source>
        <dbReference type="SAM" id="MobiDB-lite"/>
    </source>
</evidence>
<keyword evidence="3" id="KW-0732">Signal</keyword>
<feature type="region of interest" description="Disordered" evidence="2">
    <location>
        <begin position="700"/>
        <end position="720"/>
    </location>
</feature>
<feature type="region of interest" description="Disordered" evidence="2">
    <location>
        <begin position="479"/>
        <end position="672"/>
    </location>
</feature>
<accession>A0A9N8HM30</accession>
<name>A0A9N8HM30_9STRA</name>
<dbReference type="Proteomes" id="UP001153069">
    <property type="component" value="Unassembled WGS sequence"/>
</dbReference>
<keyword evidence="5" id="KW-1185">Reference proteome</keyword>
<evidence type="ECO:0000313" key="5">
    <source>
        <dbReference type="Proteomes" id="UP001153069"/>
    </source>
</evidence>
<feature type="chain" id="PRO_5040241463" evidence="3">
    <location>
        <begin position="19"/>
        <end position="720"/>
    </location>
</feature>
<dbReference type="EMBL" id="CAICTM010000863">
    <property type="protein sequence ID" value="CAB9517540.1"/>
    <property type="molecule type" value="Genomic_DNA"/>
</dbReference>
<feature type="compositionally biased region" description="Polar residues" evidence="2">
    <location>
        <begin position="554"/>
        <end position="595"/>
    </location>
</feature>
<dbReference type="Gene3D" id="2.130.10.130">
    <property type="entry name" value="Integrin alpha, N-terminal"/>
    <property type="match status" value="1"/>
</dbReference>
<dbReference type="AlphaFoldDB" id="A0A9N8HM30"/>
<protein>
    <submittedName>
        <fullName evidence="4">Uncharacterized protein</fullName>
    </submittedName>
</protein>
<evidence type="ECO:0000256" key="3">
    <source>
        <dbReference type="SAM" id="SignalP"/>
    </source>
</evidence>
<feature type="repeat" description="FG-GAP" evidence="1">
    <location>
        <begin position="40"/>
        <end position="91"/>
    </location>
</feature>